<dbReference type="InterPro" id="IPR011009">
    <property type="entry name" value="Kinase-like_dom_sf"/>
</dbReference>
<dbReference type="Gene3D" id="3.30.200.20">
    <property type="entry name" value="Phosphorylase Kinase, domain 1"/>
    <property type="match status" value="1"/>
</dbReference>
<dbReference type="SUPFAM" id="SSF81383">
    <property type="entry name" value="F-box domain"/>
    <property type="match status" value="1"/>
</dbReference>
<keyword evidence="5" id="KW-0418">Kinase</keyword>
<evidence type="ECO:0000256" key="2">
    <source>
        <dbReference type="ARBA" id="ARBA00022574"/>
    </source>
</evidence>
<dbReference type="InterPro" id="IPR015943">
    <property type="entry name" value="WD40/YVTN_repeat-like_dom_sf"/>
</dbReference>
<dbReference type="InParanoid" id="A0A7J8EC39"/>
<dbReference type="FunCoup" id="A0A7J8EC39">
    <property type="interactions" value="340"/>
</dbReference>
<evidence type="ECO:0000256" key="3">
    <source>
        <dbReference type="ARBA" id="ARBA00022737"/>
    </source>
</evidence>
<dbReference type="InterPro" id="IPR050505">
    <property type="entry name" value="WDR55/POC1"/>
</dbReference>
<dbReference type="GO" id="GO:0004672">
    <property type="term" value="F:protein kinase activity"/>
    <property type="evidence" value="ECO:0007669"/>
    <property type="project" value="InterPro"/>
</dbReference>
<dbReference type="InterPro" id="IPR000719">
    <property type="entry name" value="Prot_kinase_dom"/>
</dbReference>
<evidence type="ECO:0000313" key="6">
    <source>
        <dbReference type="Proteomes" id="UP000550707"/>
    </source>
</evidence>
<keyword evidence="2" id="KW-0853">WD repeat</keyword>
<keyword evidence="3" id="KW-0677">Repeat</keyword>
<dbReference type="PANTHER" id="PTHR44019:SF17">
    <property type="entry name" value="F-BOX_WD REPEAT-CONTAINING PROTEIN 12"/>
    <property type="match status" value="1"/>
</dbReference>
<feature type="domain" description="Protein kinase" evidence="4">
    <location>
        <begin position="6"/>
        <end position="61"/>
    </location>
</feature>
<evidence type="ECO:0000313" key="5">
    <source>
        <dbReference type="EMBL" id="KAF6433057.1"/>
    </source>
</evidence>
<organism evidence="5 6">
    <name type="scientific">Molossus molossus</name>
    <name type="common">Pallas' mastiff bat</name>
    <name type="synonym">Vespertilio molossus</name>
    <dbReference type="NCBI Taxonomy" id="27622"/>
    <lineage>
        <taxon>Eukaryota</taxon>
        <taxon>Metazoa</taxon>
        <taxon>Chordata</taxon>
        <taxon>Craniata</taxon>
        <taxon>Vertebrata</taxon>
        <taxon>Euteleostomi</taxon>
        <taxon>Mammalia</taxon>
        <taxon>Eutheria</taxon>
        <taxon>Laurasiatheria</taxon>
        <taxon>Chiroptera</taxon>
        <taxon>Yangochiroptera</taxon>
        <taxon>Molossidae</taxon>
        <taxon>Molossus</taxon>
    </lineage>
</organism>
<dbReference type="InterPro" id="IPR036322">
    <property type="entry name" value="WD40_repeat_dom_sf"/>
</dbReference>
<dbReference type="SMART" id="SM00320">
    <property type="entry name" value="WD40"/>
    <property type="match status" value="3"/>
</dbReference>
<keyword evidence="6" id="KW-1185">Reference proteome</keyword>
<dbReference type="PANTHER" id="PTHR44019">
    <property type="entry name" value="WD REPEAT-CONTAINING PROTEIN 55"/>
    <property type="match status" value="1"/>
</dbReference>
<protein>
    <submittedName>
        <fullName evidence="5">Cyclin dependent kinase 20</fullName>
    </submittedName>
</protein>
<dbReference type="SUPFAM" id="SSF56112">
    <property type="entry name" value="Protein kinase-like (PK-like)"/>
    <property type="match status" value="1"/>
</dbReference>
<dbReference type="SUPFAM" id="SSF50978">
    <property type="entry name" value="WD40 repeat-like"/>
    <property type="match status" value="1"/>
</dbReference>
<name>A0A7J8EC39_MOLMO</name>
<dbReference type="EMBL" id="JACASF010000014">
    <property type="protein sequence ID" value="KAF6433057.1"/>
    <property type="molecule type" value="Genomic_DNA"/>
</dbReference>
<dbReference type="InterPro" id="IPR001680">
    <property type="entry name" value="WD40_rpt"/>
</dbReference>
<comment type="subcellular location">
    <subcellularLocation>
        <location evidence="1">Cytoplasmic vesicle</location>
        <location evidence="1">Autophagosome</location>
    </subcellularLocation>
</comment>
<accession>A0A7J8EC39</accession>
<evidence type="ECO:0000259" key="4">
    <source>
        <dbReference type="Pfam" id="PF00069"/>
    </source>
</evidence>
<sequence length="504" mass="55971">MDQYCILGRIGEGAHGIVFKAKHVETGEIVALKKVALRRLEDGIPNQALREIKALQEIEDNQYVWNEVSRTKELWRQLCLRRWPCKDSQMTLGTQTWKQYYLCRSELEFRMESGRPEDFVCKAIAGHKGAIAKLAYLSPKEPCFDGRGKSVACTVSADGTVRAWDLREGTEIWSSPLQPAALVNLVTYPQLQLVVTVDKEGLIKVWKAENGSESASFRLPMDSSALEACDHPEGPFLLVACADGALYTLTVPGLQLRSKVSVFPDHPTSLLCSPDCQWVFAWTQDSELGPKVFHTRSLLCPLEDEPPVSTTLPIGLTSRACWAPDQAARLVVMHRNDSGVQLVTTYELGAKKSRDAINILVQQIASFVLPDTMMSTHLMKGHGSKVLLLVSGSELVLFTIHGLQLAAFQDHQKPITSVCVDQSRVITSSFDLSLRVYMWKKDNQFPVLKSCYHLLGGSHRWASGFTQVESDSVSIAGVEARSAGTSVLRSYYFQVQRGRGDRVG</sequence>
<reference evidence="5 6" key="1">
    <citation type="journal article" date="2020" name="Nature">
        <title>Six reference-quality genomes reveal evolution of bat adaptations.</title>
        <authorList>
            <person name="Jebb D."/>
            <person name="Huang Z."/>
            <person name="Pippel M."/>
            <person name="Hughes G.M."/>
            <person name="Lavrichenko K."/>
            <person name="Devanna P."/>
            <person name="Winkler S."/>
            <person name="Jermiin L.S."/>
            <person name="Skirmuntt E.C."/>
            <person name="Katzourakis A."/>
            <person name="Burkitt-Gray L."/>
            <person name="Ray D.A."/>
            <person name="Sullivan K.A.M."/>
            <person name="Roscito J.G."/>
            <person name="Kirilenko B.M."/>
            <person name="Davalos L.M."/>
            <person name="Corthals A.P."/>
            <person name="Power M.L."/>
            <person name="Jones G."/>
            <person name="Ransome R.D."/>
            <person name="Dechmann D.K.N."/>
            <person name="Locatelli A.G."/>
            <person name="Puechmaille S.J."/>
            <person name="Fedrigo O."/>
            <person name="Jarvis E.D."/>
            <person name="Hiller M."/>
            <person name="Vernes S.C."/>
            <person name="Myers E.W."/>
            <person name="Teeling E.C."/>
        </authorList>
    </citation>
    <scope>NUCLEOTIDE SEQUENCE [LARGE SCALE GENOMIC DNA]</scope>
    <source>
        <strain evidence="5">MMolMol1</strain>
        <tissue evidence="5">Muscle</tissue>
    </source>
</reference>
<dbReference type="Proteomes" id="UP000550707">
    <property type="component" value="Unassembled WGS sequence"/>
</dbReference>
<dbReference type="AlphaFoldDB" id="A0A7J8EC39"/>
<dbReference type="Pfam" id="PF00400">
    <property type="entry name" value="WD40"/>
    <property type="match status" value="1"/>
</dbReference>
<proteinExistence type="predicted"/>
<dbReference type="Gene3D" id="2.130.10.10">
    <property type="entry name" value="YVTN repeat-like/Quinoprotein amine dehydrogenase"/>
    <property type="match status" value="1"/>
</dbReference>
<dbReference type="GO" id="GO:0005776">
    <property type="term" value="C:autophagosome"/>
    <property type="evidence" value="ECO:0007669"/>
    <property type="project" value="UniProtKB-SubCell"/>
</dbReference>
<dbReference type="InterPro" id="IPR036047">
    <property type="entry name" value="F-box-like_dom_sf"/>
</dbReference>
<gene>
    <name evidence="5" type="ORF">HJG59_002579</name>
</gene>
<comment type="caution">
    <text evidence="5">The sequence shown here is derived from an EMBL/GenBank/DDBJ whole genome shotgun (WGS) entry which is preliminary data.</text>
</comment>
<evidence type="ECO:0000256" key="1">
    <source>
        <dbReference type="ARBA" id="ARBA00004419"/>
    </source>
</evidence>
<dbReference type="GO" id="GO:0005524">
    <property type="term" value="F:ATP binding"/>
    <property type="evidence" value="ECO:0007669"/>
    <property type="project" value="InterPro"/>
</dbReference>
<dbReference type="Pfam" id="PF00069">
    <property type="entry name" value="Pkinase"/>
    <property type="match status" value="1"/>
</dbReference>
<keyword evidence="5" id="KW-0808">Transferase</keyword>